<dbReference type="SUPFAM" id="SSF54001">
    <property type="entry name" value="Cysteine proteinases"/>
    <property type="match status" value="1"/>
</dbReference>
<feature type="transmembrane region" description="Helical" evidence="21">
    <location>
        <begin position="238"/>
        <end position="257"/>
    </location>
</feature>
<dbReference type="InterPro" id="IPR013083">
    <property type="entry name" value="Znf_RING/FYVE/PHD"/>
</dbReference>
<keyword evidence="12" id="KW-0833">Ubl conjugation pathway</keyword>
<dbReference type="GO" id="GO:0080090">
    <property type="term" value="P:regulation of primary metabolic process"/>
    <property type="evidence" value="ECO:0007669"/>
    <property type="project" value="UniProtKB-ARBA"/>
</dbReference>
<keyword evidence="8" id="KW-0808">Transferase</keyword>
<evidence type="ECO:0000256" key="5">
    <source>
        <dbReference type="ARBA" id="ARBA00010089"/>
    </source>
</evidence>
<dbReference type="SMART" id="SM00184">
    <property type="entry name" value="RING"/>
    <property type="match status" value="1"/>
</dbReference>
<evidence type="ECO:0000256" key="1">
    <source>
        <dbReference type="ARBA" id="ARBA00000900"/>
    </source>
</evidence>
<evidence type="ECO:0000256" key="14">
    <source>
        <dbReference type="ARBA" id="ARBA00022807"/>
    </source>
</evidence>
<name>A0AAD5UB17_9FUNG</name>
<evidence type="ECO:0000256" key="7">
    <source>
        <dbReference type="ARBA" id="ARBA00022670"/>
    </source>
</evidence>
<evidence type="ECO:0000256" key="12">
    <source>
        <dbReference type="ARBA" id="ARBA00022786"/>
    </source>
</evidence>
<feature type="transmembrane region" description="Helical" evidence="21">
    <location>
        <begin position="171"/>
        <end position="193"/>
    </location>
</feature>
<comment type="catalytic activity">
    <reaction evidence="1">
        <text>S-ubiquitinyl-[E2 ubiquitin-conjugating enzyme]-L-cysteine + [acceptor protein]-L-lysine = [E2 ubiquitin-conjugating enzyme]-L-cysteine + N(6)-ubiquitinyl-[acceptor protein]-L-lysine.</text>
        <dbReference type="EC" id="2.3.2.27"/>
    </reaction>
</comment>
<dbReference type="GO" id="GO:0019783">
    <property type="term" value="F:ubiquitin-like protein peptidase activity"/>
    <property type="evidence" value="ECO:0007669"/>
    <property type="project" value="UniProtKB-ARBA"/>
</dbReference>
<dbReference type="GO" id="GO:0036503">
    <property type="term" value="P:ERAD pathway"/>
    <property type="evidence" value="ECO:0007669"/>
    <property type="project" value="TreeGrafter"/>
</dbReference>
<protein>
    <recommendedName>
        <fullName evidence="6">RING-type E3 ubiquitin transferase</fullName>
        <ecNumber evidence="6">2.3.2.27</ecNumber>
    </recommendedName>
</protein>
<feature type="compositionally biased region" description="Pro residues" evidence="20">
    <location>
        <begin position="370"/>
        <end position="381"/>
    </location>
</feature>
<evidence type="ECO:0000256" key="15">
    <source>
        <dbReference type="ARBA" id="ARBA00022824"/>
    </source>
</evidence>
<feature type="region of interest" description="Disordered" evidence="20">
    <location>
        <begin position="367"/>
        <end position="422"/>
    </location>
</feature>
<dbReference type="PROSITE" id="PS50600">
    <property type="entry name" value="ULP_PROTEASE"/>
    <property type="match status" value="1"/>
</dbReference>
<evidence type="ECO:0000256" key="17">
    <source>
        <dbReference type="ARBA" id="ARBA00022989"/>
    </source>
</evidence>
<evidence type="ECO:0000256" key="21">
    <source>
        <dbReference type="SAM" id="Phobius"/>
    </source>
</evidence>
<keyword evidence="13" id="KW-0378">Hydrolase</keyword>
<feature type="region of interest" description="Disordered" evidence="20">
    <location>
        <begin position="581"/>
        <end position="602"/>
    </location>
</feature>
<comment type="similarity">
    <text evidence="5">Belongs to the HRD1 family.</text>
</comment>
<dbReference type="GO" id="GO:0005789">
    <property type="term" value="C:endoplasmic reticulum membrane"/>
    <property type="evidence" value="ECO:0007669"/>
    <property type="project" value="UniProtKB-SubCell"/>
</dbReference>
<dbReference type="InterPro" id="IPR058051">
    <property type="entry name" value="Znf_RING_synoviolin"/>
</dbReference>
<dbReference type="GO" id="GO:0061630">
    <property type="term" value="F:ubiquitin protein ligase activity"/>
    <property type="evidence" value="ECO:0007669"/>
    <property type="project" value="UniProtKB-EC"/>
</dbReference>
<dbReference type="Gene3D" id="3.30.40.10">
    <property type="entry name" value="Zinc/RING finger domain, C3HC4 (zinc finger)"/>
    <property type="match status" value="1"/>
</dbReference>
<feature type="transmembrane region" description="Helical" evidence="21">
    <location>
        <begin position="6"/>
        <end position="24"/>
    </location>
</feature>
<dbReference type="Pfam" id="PF02902">
    <property type="entry name" value="Peptidase_C48"/>
    <property type="match status" value="1"/>
</dbReference>
<feature type="domain" description="RING-type" evidence="22">
    <location>
        <begin position="308"/>
        <end position="360"/>
    </location>
</feature>
<dbReference type="InterPro" id="IPR003653">
    <property type="entry name" value="Peptidase_C48_C"/>
</dbReference>
<evidence type="ECO:0000256" key="18">
    <source>
        <dbReference type="ARBA" id="ARBA00023136"/>
    </source>
</evidence>
<evidence type="ECO:0000313" key="25">
    <source>
        <dbReference type="Proteomes" id="UP001211065"/>
    </source>
</evidence>
<dbReference type="InterPro" id="IPR001841">
    <property type="entry name" value="Znf_RING"/>
</dbReference>
<gene>
    <name evidence="24" type="primary">HRD1</name>
    <name evidence="24" type="ORF">HK099_003640</name>
</gene>
<evidence type="ECO:0000256" key="9">
    <source>
        <dbReference type="ARBA" id="ARBA00022692"/>
    </source>
</evidence>
<dbReference type="Pfam" id="PF12678">
    <property type="entry name" value="zf-rbx1"/>
    <property type="match status" value="1"/>
</dbReference>
<evidence type="ECO:0000256" key="20">
    <source>
        <dbReference type="SAM" id="MobiDB-lite"/>
    </source>
</evidence>
<dbReference type="Gene3D" id="3.40.395.10">
    <property type="entry name" value="Adenoviral Proteinase, Chain A"/>
    <property type="match status" value="1"/>
</dbReference>
<keyword evidence="15" id="KW-0256">Endoplasmic reticulum</keyword>
<comment type="similarity">
    <text evidence="4">Belongs to the peptidase C48 family.</text>
</comment>
<evidence type="ECO:0000256" key="2">
    <source>
        <dbReference type="ARBA" id="ARBA00004477"/>
    </source>
</evidence>
<dbReference type="InterPro" id="IPR050731">
    <property type="entry name" value="HRD1_E3_ubiq-ligases"/>
</dbReference>
<feature type="compositionally biased region" description="Low complexity" evidence="20">
    <location>
        <begin position="382"/>
        <end position="400"/>
    </location>
</feature>
<dbReference type="FunFam" id="3.40.395.10:FF:000001">
    <property type="entry name" value="Sentrin-specific protease 1"/>
    <property type="match status" value="1"/>
</dbReference>
<feature type="transmembrane region" description="Helical" evidence="21">
    <location>
        <begin position="36"/>
        <end position="57"/>
    </location>
</feature>
<dbReference type="InterPro" id="IPR024766">
    <property type="entry name" value="Znf_RING_H2"/>
</dbReference>
<keyword evidence="11 19" id="KW-0863">Zinc-finger</keyword>
<keyword evidence="18 21" id="KW-0472">Membrane</keyword>
<dbReference type="InterPro" id="IPR057992">
    <property type="entry name" value="TPR_SYVN1_N"/>
</dbReference>
<feature type="domain" description="Ubiquitin-like protease family profile" evidence="23">
    <location>
        <begin position="794"/>
        <end position="958"/>
    </location>
</feature>
<keyword evidence="17 21" id="KW-1133">Transmembrane helix</keyword>
<evidence type="ECO:0000256" key="11">
    <source>
        <dbReference type="ARBA" id="ARBA00022771"/>
    </source>
</evidence>
<proteinExistence type="inferred from homology"/>
<evidence type="ECO:0000256" key="3">
    <source>
        <dbReference type="ARBA" id="ARBA00004906"/>
    </source>
</evidence>
<dbReference type="PANTHER" id="PTHR22763:SF184">
    <property type="entry name" value="E3 UBIQUITIN-PROTEIN LIGASE SYNOVIOLIN"/>
    <property type="match status" value="1"/>
</dbReference>
<keyword evidence="16" id="KW-0862">Zinc</keyword>
<keyword evidence="7" id="KW-0645">Protease</keyword>
<keyword evidence="10" id="KW-0479">Metal-binding</keyword>
<evidence type="ECO:0000256" key="4">
    <source>
        <dbReference type="ARBA" id="ARBA00005234"/>
    </source>
</evidence>
<evidence type="ECO:0000256" key="16">
    <source>
        <dbReference type="ARBA" id="ARBA00022833"/>
    </source>
</evidence>
<evidence type="ECO:0000259" key="22">
    <source>
        <dbReference type="PROSITE" id="PS50089"/>
    </source>
</evidence>
<sequence>MGRLAIYGAIAFLSSYFVINNAYVYRKQFYTACIHLTRSSVSLMVLLNLGLFLTIIFGKLTQRLFFGRLRALEVEHLYERSWFAVTETFLAMTIFRDEFDIKFITLFALLLFIKIFHWICQDRVDMMEASQSNVIFHCRMITVMSLLFFANVAMLTYSVEYTINKGPSMMIIFGFEYTLLCTLIASTFIKYILHTIDHRSPHPWEDKSIYIFYLDLIVGNSLLKEKIQLNFLVYSKDFFKLVTYVFFFGIVVNYYGLPLHIIRDLYMTLRSFIQRCKDLIQYRRATANMNERYPTPSTEELNATDRTCIICREEMEIPIVQPDPRRVLPNTPKKLPCGHIFHFHCLKSWLERQQSCPTCRRSVLEAPTPAATPPPPQPAPVQPNQFQNQPFFGFNNQQQLFPPPPQQPQRDDTPQTPLNPGIQREAVDASSNVPPLVNSAIPLFPISLTPLFQMPNFNHPPIQFYDYLTDEQLRSMEGQSRDAILARLRAIQSVQNQLTGVVTQLTQILDLTPQYQTSSTKDISLKEGKDDFKVHNIKPNSIFSFNFLNIKNIFGSLLGDCDNELKCNNFDKKIDVANLSKSLTPEPSTPSTQSETSSYSSIASTPIARKPVYKKKNYFKSRRSTQSPLILSYRNQKKKQSILNLVDLQLYNLVESNGFEGSQQEYIGFIEYLNKTTKENEANNDTKYPVIVSEEIKNKKSNKKNNKNDWLEFLKRVNRKNLILTSRGDQEVSEIETPIFDDIVKEQNLKQQEIDDSLAINQYNNFPQLTEDQKLEVKRILAPGEGTVVNAFNVPLQKHDIRTLLNSTWLNDEIINFYGQLLMQRANSNPEKYPKIHFFNTFFYETMDRQGYAKVRRWTKKFDIFLKDFVVIPIHMGNHWCCSRINFRKKQIEYYDSLHGGNRKLFRIMRDYLAQEHMDKKKVPFDFCGWVDIDSRDCPVQHNGYDCGVFTCIFAEYLSRNEDFDFSQKDMQYYRERLVWEICNLKLLIE</sequence>
<dbReference type="EMBL" id="JADGJW010000024">
    <property type="protein sequence ID" value="KAJ3227017.1"/>
    <property type="molecule type" value="Genomic_DNA"/>
</dbReference>
<dbReference type="GO" id="GO:0043161">
    <property type="term" value="P:proteasome-mediated ubiquitin-dependent protein catabolic process"/>
    <property type="evidence" value="ECO:0007669"/>
    <property type="project" value="TreeGrafter"/>
</dbReference>
<evidence type="ECO:0000313" key="24">
    <source>
        <dbReference type="EMBL" id="KAJ3227017.1"/>
    </source>
</evidence>
<dbReference type="GO" id="GO:0008270">
    <property type="term" value="F:zinc ion binding"/>
    <property type="evidence" value="ECO:0007669"/>
    <property type="project" value="UniProtKB-KW"/>
</dbReference>
<feature type="transmembrane region" description="Helical" evidence="21">
    <location>
        <begin position="101"/>
        <end position="120"/>
    </location>
</feature>
<dbReference type="CDD" id="cd16479">
    <property type="entry name" value="RING-H2_synoviolin"/>
    <property type="match status" value="1"/>
</dbReference>
<keyword evidence="9 21" id="KW-0812">Transmembrane</keyword>
<comment type="pathway">
    <text evidence="3">Protein modification; protein ubiquitination.</text>
</comment>
<evidence type="ECO:0000256" key="8">
    <source>
        <dbReference type="ARBA" id="ARBA00022679"/>
    </source>
</evidence>
<evidence type="ECO:0000256" key="19">
    <source>
        <dbReference type="PROSITE-ProRule" id="PRU00175"/>
    </source>
</evidence>
<comment type="caution">
    <text evidence="24">The sequence shown here is derived from an EMBL/GenBank/DDBJ whole genome shotgun (WGS) entry which is preliminary data.</text>
</comment>
<accession>A0AAD5UB17</accession>
<dbReference type="AlphaFoldDB" id="A0AAD5UB17"/>
<evidence type="ECO:0000256" key="13">
    <source>
        <dbReference type="ARBA" id="ARBA00022801"/>
    </source>
</evidence>
<evidence type="ECO:0000256" key="10">
    <source>
        <dbReference type="ARBA" id="ARBA00022723"/>
    </source>
</evidence>
<organism evidence="24 25">
    <name type="scientific">Clydaea vesicula</name>
    <dbReference type="NCBI Taxonomy" id="447962"/>
    <lineage>
        <taxon>Eukaryota</taxon>
        <taxon>Fungi</taxon>
        <taxon>Fungi incertae sedis</taxon>
        <taxon>Chytridiomycota</taxon>
        <taxon>Chytridiomycota incertae sedis</taxon>
        <taxon>Chytridiomycetes</taxon>
        <taxon>Lobulomycetales</taxon>
        <taxon>Lobulomycetaceae</taxon>
        <taxon>Clydaea</taxon>
    </lineage>
</organism>
<dbReference type="PROSITE" id="PS50089">
    <property type="entry name" value="ZF_RING_2"/>
    <property type="match status" value="1"/>
</dbReference>
<evidence type="ECO:0000259" key="23">
    <source>
        <dbReference type="PROSITE" id="PS50600"/>
    </source>
</evidence>
<evidence type="ECO:0000256" key="6">
    <source>
        <dbReference type="ARBA" id="ARBA00012483"/>
    </source>
</evidence>
<dbReference type="SUPFAM" id="SSF57850">
    <property type="entry name" value="RING/U-box"/>
    <property type="match status" value="1"/>
</dbReference>
<keyword evidence="14" id="KW-0788">Thiol protease</keyword>
<dbReference type="EC" id="2.3.2.27" evidence="6"/>
<dbReference type="Proteomes" id="UP001211065">
    <property type="component" value="Unassembled WGS sequence"/>
</dbReference>
<dbReference type="Pfam" id="PF25563">
    <property type="entry name" value="TPR_SYVN1_N"/>
    <property type="match status" value="1"/>
</dbReference>
<dbReference type="InterPro" id="IPR038765">
    <property type="entry name" value="Papain-like_cys_pep_sf"/>
</dbReference>
<dbReference type="PANTHER" id="PTHR22763">
    <property type="entry name" value="RING ZINC FINGER PROTEIN"/>
    <property type="match status" value="1"/>
</dbReference>
<feature type="transmembrane region" description="Helical" evidence="21">
    <location>
        <begin position="141"/>
        <end position="159"/>
    </location>
</feature>
<comment type="subcellular location">
    <subcellularLocation>
        <location evidence="2">Endoplasmic reticulum membrane</location>
        <topology evidence="2">Multi-pass membrane protein</topology>
    </subcellularLocation>
</comment>
<dbReference type="GO" id="GO:0008234">
    <property type="term" value="F:cysteine-type peptidase activity"/>
    <property type="evidence" value="ECO:0007669"/>
    <property type="project" value="UniProtKB-KW"/>
</dbReference>
<keyword evidence="25" id="KW-1185">Reference proteome</keyword>
<reference evidence="24" key="1">
    <citation type="submission" date="2020-05" db="EMBL/GenBank/DDBJ databases">
        <title>Phylogenomic resolution of chytrid fungi.</title>
        <authorList>
            <person name="Stajich J.E."/>
            <person name="Amses K."/>
            <person name="Simmons R."/>
            <person name="Seto K."/>
            <person name="Myers J."/>
            <person name="Bonds A."/>
            <person name="Quandt C.A."/>
            <person name="Barry K."/>
            <person name="Liu P."/>
            <person name="Grigoriev I."/>
            <person name="Longcore J.E."/>
            <person name="James T.Y."/>
        </authorList>
    </citation>
    <scope>NUCLEOTIDE SEQUENCE</scope>
    <source>
        <strain evidence="24">JEL0476</strain>
    </source>
</reference>
<dbReference type="GO" id="GO:0060255">
    <property type="term" value="P:regulation of macromolecule metabolic process"/>
    <property type="evidence" value="ECO:0007669"/>
    <property type="project" value="UniProtKB-ARBA"/>
</dbReference>